<feature type="compositionally biased region" description="Basic and acidic residues" evidence="1">
    <location>
        <begin position="227"/>
        <end position="242"/>
    </location>
</feature>
<organism evidence="2 3">
    <name type="scientific">Metschnikowia bicuspidata</name>
    <dbReference type="NCBI Taxonomy" id="27322"/>
    <lineage>
        <taxon>Eukaryota</taxon>
        <taxon>Fungi</taxon>
        <taxon>Dikarya</taxon>
        <taxon>Ascomycota</taxon>
        <taxon>Saccharomycotina</taxon>
        <taxon>Pichiomycetes</taxon>
        <taxon>Metschnikowiaceae</taxon>
        <taxon>Metschnikowia</taxon>
    </lineage>
</organism>
<proteinExistence type="predicted"/>
<gene>
    <name evidence="2" type="ORF">METBISCDRAFT_24283</name>
</gene>
<reference evidence="3" key="1">
    <citation type="journal article" date="2018" name="Nat. Microbiol.">
        <title>Leveraging single-cell genomics to expand the fungal tree of life.</title>
        <authorList>
            <person name="Ahrendt S.R."/>
            <person name="Quandt C.A."/>
            <person name="Ciobanu D."/>
            <person name="Clum A."/>
            <person name="Salamov A."/>
            <person name="Andreopoulos B."/>
            <person name="Cheng J.F."/>
            <person name="Woyke T."/>
            <person name="Pelin A."/>
            <person name="Henrissat B."/>
            <person name="Reynolds N.K."/>
            <person name="Benny G.L."/>
            <person name="Smith M.E."/>
            <person name="James T.Y."/>
            <person name="Grigoriev I.V."/>
        </authorList>
    </citation>
    <scope>NUCLEOTIDE SEQUENCE [LARGE SCALE GENOMIC DNA]</scope>
    <source>
        <strain evidence="3">Baker2002</strain>
    </source>
</reference>
<dbReference type="Proteomes" id="UP000268321">
    <property type="component" value="Unassembled WGS sequence"/>
</dbReference>
<feature type="region of interest" description="Disordered" evidence="1">
    <location>
        <begin position="202"/>
        <end position="246"/>
    </location>
</feature>
<dbReference type="EMBL" id="ML004490">
    <property type="protein sequence ID" value="RKP29399.1"/>
    <property type="molecule type" value="Genomic_DNA"/>
</dbReference>
<feature type="compositionally biased region" description="Basic and acidic residues" evidence="1">
    <location>
        <begin position="1"/>
        <end position="15"/>
    </location>
</feature>
<name>A0A4V1J2Q7_9ASCO</name>
<feature type="region of interest" description="Disordered" evidence="1">
    <location>
        <begin position="358"/>
        <end position="377"/>
    </location>
</feature>
<feature type="region of interest" description="Disordered" evidence="1">
    <location>
        <begin position="145"/>
        <end position="177"/>
    </location>
</feature>
<accession>A0A4V1J2Q7</accession>
<protein>
    <submittedName>
        <fullName evidence="2">Uncharacterized protein</fullName>
    </submittedName>
</protein>
<dbReference type="AlphaFoldDB" id="A0A4V1J2Q7"/>
<keyword evidence="3" id="KW-1185">Reference proteome</keyword>
<sequence>MAENFERQKSTRWVDAKVPTYGNDWGVDFSDEDGDERDHSELPVTPQTQDSSKTEEAPQHNKPYILKLPEVTSPDDHASKVLNSPVAALATTTFHQSKNLATAVEFVNSNSSKPREEVIGDTTTHETSPFHAPSLGQFSERFNTSQSDVSYASDTDSIQQEPQELNLGSSRNADPTKNIPEALAASVPEPLVLSIDRMQLDSHDDLSSDVQSPPSSPLKVRNAISHTNKENLQREPDTKAIPEQDSLPMQKEDTITQVCHRVPTEALESLIDDLLRLEKLSLVSMDADNSESSRKQLDSSIESTSLAGEESAIFTHESPATLLQKHHFFLSDLRDRKASIRKAPPLVASPIHTPIRDDSNILNLGSEPRGDEKNADAESDTEVALEHIESNSSVSTGRPSYIADVPSISSDAKVSRKDLTVSSTRFSLGSWKPNTSVFRERFVDNNDLESHMNVSMYNEGESEYFKFTGGMRRVSGYAESFANSSCISVPDTIEANLHSVNEVNSDGYDPSLDVVSLVTVRQTQSGAPGPGASTSSLLRENTYKNGKFQEKISADNLVNEKTVATDNHTLEAVPAPTSAAKYPVFNWKNIMSVSQSIDRIMLLKQARADEEAYETGLLSWLNEVLRSTDPSSSNMQIGLLATQAYKNAPHNDLRRHISLRSKVSMVRDKMDLGASFGRRFLSKGKKLMKSGSD</sequence>
<evidence type="ECO:0000313" key="3">
    <source>
        <dbReference type="Proteomes" id="UP000268321"/>
    </source>
</evidence>
<dbReference type="OrthoDB" id="4081733at2759"/>
<feature type="compositionally biased region" description="Polar residues" evidence="1">
    <location>
        <begin position="145"/>
        <end position="175"/>
    </location>
</feature>
<feature type="region of interest" description="Disordered" evidence="1">
    <location>
        <begin position="1"/>
        <end position="79"/>
    </location>
</feature>
<evidence type="ECO:0000256" key="1">
    <source>
        <dbReference type="SAM" id="MobiDB-lite"/>
    </source>
</evidence>
<evidence type="ECO:0000313" key="2">
    <source>
        <dbReference type="EMBL" id="RKP29399.1"/>
    </source>
</evidence>